<evidence type="ECO:0000256" key="1">
    <source>
        <dbReference type="ARBA" id="ARBA00022630"/>
    </source>
</evidence>
<evidence type="ECO:0000313" key="5">
    <source>
        <dbReference type="Proteomes" id="UP000576645"/>
    </source>
</evidence>
<feature type="domain" description="NADPH-dependent FMN reductase-like" evidence="3">
    <location>
        <begin position="13"/>
        <end position="126"/>
    </location>
</feature>
<gene>
    <name evidence="4" type="ORF">F0238_12330</name>
</gene>
<dbReference type="InterPro" id="IPR029039">
    <property type="entry name" value="Flavoprotein-like_sf"/>
</dbReference>
<accession>A0AAP7DD45</accession>
<dbReference type="PANTHER" id="PTHR43278:SF4">
    <property type="entry name" value="NAD(P)H-DEPENDENT FMN-CONTAINING OXIDOREDUCTASE YWQN-RELATED"/>
    <property type="match status" value="1"/>
</dbReference>
<dbReference type="RefSeq" id="WP_253816732.1">
    <property type="nucleotide sequence ID" value="NZ_VTXP01000005.1"/>
</dbReference>
<dbReference type="Pfam" id="PF03358">
    <property type="entry name" value="FMN_red"/>
    <property type="match status" value="1"/>
</dbReference>
<dbReference type="Proteomes" id="UP000576645">
    <property type="component" value="Unassembled WGS sequence"/>
</dbReference>
<dbReference type="GO" id="GO:0016491">
    <property type="term" value="F:oxidoreductase activity"/>
    <property type="evidence" value="ECO:0007669"/>
    <property type="project" value="InterPro"/>
</dbReference>
<reference evidence="4 5" key="1">
    <citation type="submission" date="2019-09" db="EMBL/GenBank/DDBJ databases">
        <title>Draft genome sequencing and comparative genomics of hatchery-associated Vibrios.</title>
        <authorList>
            <person name="Kehlet-Delgado H."/>
            <person name="Mueller R.S."/>
        </authorList>
    </citation>
    <scope>NUCLEOTIDE SEQUENCE [LARGE SCALE GENOMIC DNA]</scope>
    <source>
        <strain evidence="4 5">09-121-3</strain>
    </source>
</reference>
<keyword evidence="2" id="KW-0288">FMN</keyword>
<evidence type="ECO:0000259" key="3">
    <source>
        <dbReference type="Pfam" id="PF03358"/>
    </source>
</evidence>
<evidence type="ECO:0000313" key="4">
    <source>
        <dbReference type="EMBL" id="NOJ23514.1"/>
    </source>
</evidence>
<dbReference type="EMBL" id="VTXP01000005">
    <property type="protein sequence ID" value="NOJ23514.1"/>
    <property type="molecule type" value="Genomic_DNA"/>
</dbReference>
<dbReference type="AlphaFoldDB" id="A0AAP7DD45"/>
<dbReference type="PANTHER" id="PTHR43278">
    <property type="entry name" value="NAD(P)H-DEPENDENT FMN-CONTAINING OXIDOREDUCTASE YWQN-RELATED"/>
    <property type="match status" value="1"/>
</dbReference>
<protein>
    <submittedName>
        <fullName evidence="4">NAD(P)H-dependent oxidoreductase</fullName>
    </submittedName>
</protein>
<evidence type="ECO:0000256" key="2">
    <source>
        <dbReference type="ARBA" id="ARBA00022643"/>
    </source>
</evidence>
<name>A0AAP7DD45_9VIBR</name>
<organism evidence="4 5">
    <name type="scientific">Vibrio coralliilyticus</name>
    <dbReference type="NCBI Taxonomy" id="190893"/>
    <lineage>
        <taxon>Bacteria</taxon>
        <taxon>Pseudomonadati</taxon>
        <taxon>Pseudomonadota</taxon>
        <taxon>Gammaproteobacteria</taxon>
        <taxon>Vibrionales</taxon>
        <taxon>Vibrionaceae</taxon>
        <taxon>Vibrio</taxon>
    </lineage>
</organism>
<sequence length="190" mass="21678">MGNLEHVKLDRDMRIAIVLGSSKADGNTHQFAEAVAAVSGGRVFDLSDYDITYYDYKHQNESDDFLELMRTLVDADHIVWASPVYWYSMSAQMKVFFDRLSDLTENDKLLGRRWAGKSMSVISTGYQSTCPSCFIEPFVMTARYFDLDFRGHQYLSIQTEADLTHIESAARKAVAHINSQQIREKDVSVQ</sequence>
<dbReference type="InterPro" id="IPR005025">
    <property type="entry name" value="FMN_Rdtase-like_dom"/>
</dbReference>
<proteinExistence type="predicted"/>
<dbReference type="SUPFAM" id="SSF52218">
    <property type="entry name" value="Flavoproteins"/>
    <property type="match status" value="1"/>
</dbReference>
<dbReference type="Gene3D" id="3.40.50.360">
    <property type="match status" value="1"/>
</dbReference>
<comment type="caution">
    <text evidence="4">The sequence shown here is derived from an EMBL/GenBank/DDBJ whole genome shotgun (WGS) entry which is preliminary data.</text>
</comment>
<keyword evidence="1" id="KW-0285">Flavoprotein</keyword>
<dbReference type="InterPro" id="IPR051796">
    <property type="entry name" value="ISF_SsuE-like"/>
</dbReference>